<dbReference type="EMBL" id="OU503036">
    <property type="protein sequence ID" value="CAI9753229.1"/>
    <property type="molecule type" value="Genomic_DNA"/>
</dbReference>
<reference evidence="3" key="1">
    <citation type="submission" date="2023-05" db="EMBL/GenBank/DDBJ databases">
        <authorList>
            <person name="Huff M."/>
        </authorList>
    </citation>
    <scope>NUCLEOTIDE SEQUENCE</scope>
</reference>
<sequence>MSRYRSWRGEATHSSQKLAEQLQKQAPGATLEQKDGEDEVLDLVDGNEPVPELAWRGDPFFAGVNTASRPIIRDTAVVWPVSAYFLGKVKFSATHWRRSRQVVVVVTGGGDWLIAVVVSLGLGVFVVPFKLAEQLQKQAPGATLEQKDGEDEVLDLVDGLYLFLGSYLSSSEDPDIHFKYIEAASKTGQIMSSTIMFFLLST</sequence>
<feature type="compositionally biased region" description="Polar residues" evidence="1">
    <location>
        <begin position="12"/>
        <end position="24"/>
    </location>
</feature>
<keyword evidence="4" id="KW-1185">Reference proteome</keyword>
<keyword evidence="2" id="KW-0472">Membrane</keyword>
<gene>
    <name evidence="3" type="ORF">FPE_LOCUS660</name>
</gene>
<evidence type="ECO:0000313" key="3">
    <source>
        <dbReference type="EMBL" id="CAI9753229.1"/>
    </source>
</evidence>
<evidence type="ECO:0000313" key="4">
    <source>
        <dbReference type="Proteomes" id="UP000834106"/>
    </source>
</evidence>
<dbReference type="Proteomes" id="UP000834106">
    <property type="component" value="Chromosome 1"/>
</dbReference>
<keyword evidence="2" id="KW-0812">Transmembrane</keyword>
<proteinExistence type="predicted"/>
<feature type="transmembrane region" description="Helical" evidence="2">
    <location>
        <begin position="102"/>
        <end position="127"/>
    </location>
</feature>
<evidence type="ECO:0000256" key="1">
    <source>
        <dbReference type="SAM" id="MobiDB-lite"/>
    </source>
</evidence>
<organism evidence="3 4">
    <name type="scientific">Fraxinus pennsylvanica</name>
    <dbReference type="NCBI Taxonomy" id="56036"/>
    <lineage>
        <taxon>Eukaryota</taxon>
        <taxon>Viridiplantae</taxon>
        <taxon>Streptophyta</taxon>
        <taxon>Embryophyta</taxon>
        <taxon>Tracheophyta</taxon>
        <taxon>Spermatophyta</taxon>
        <taxon>Magnoliopsida</taxon>
        <taxon>eudicotyledons</taxon>
        <taxon>Gunneridae</taxon>
        <taxon>Pentapetalae</taxon>
        <taxon>asterids</taxon>
        <taxon>lamiids</taxon>
        <taxon>Lamiales</taxon>
        <taxon>Oleaceae</taxon>
        <taxon>Oleeae</taxon>
        <taxon>Fraxinus</taxon>
    </lineage>
</organism>
<name>A0AAD1YN09_9LAMI</name>
<protein>
    <submittedName>
        <fullName evidence="3">Uncharacterized protein</fullName>
    </submittedName>
</protein>
<evidence type="ECO:0000256" key="2">
    <source>
        <dbReference type="SAM" id="Phobius"/>
    </source>
</evidence>
<accession>A0AAD1YN09</accession>
<dbReference type="AlphaFoldDB" id="A0AAD1YN09"/>
<keyword evidence="2" id="KW-1133">Transmembrane helix</keyword>
<feature type="region of interest" description="Disordered" evidence="1">
    <location>
        <begin position="1"/>
        <end position="37"/>
    </location>
</feature>